<gene>
    <name evidence="1" type="ORF">SAMN05421771_1848</name>
</gene>
<dbReference type="RefSeq" id="WP_089838640.1">
    <property type="nucleotide sequence ID" value="NZ_FOZL01000001.1"/>
</dbReference>
<evidence type="ECO:0000313" key="2">
    <source>
        <dbReference type="Proteomes" id="UP000199024"/>
    </source>
</evidence>
<dbReference type="AlphaFoldDB" id="A0A1I6M545"/>
<dbReference type="Proteomes" id="UP000199024">
    <property type="component" value="Unassembled WGS sequence"/>
</dbReference>
<keyword evidence="2" id="KW-1185">Reference proteome</keyword>
<sequence length="100" mass="11313">MSLYRTRNQGVCAIMRYVYGPAVHIATFIEQPKGATFLIDDVEGRCAEIARAYHRDDNGPGFPIEDPKTLLDEFIATRHTLTAAIQDGKHWRTDLCPRHA</sequence>
<organism evidence="1 2">
    <name type="scientific">Granulicella pectinivorans</name>
    <dbReference type="NCBI Taxonomy" id="474950"/>
    <lineage>
        <taxon>Bacteria</taxon>
        <taxon>Pseudomonadati</taxon>
        <taxon>Acidobacteriota</taxon>
        <taxon>Terriglobia</taxon>
        <taxon>Terriglobales</taxon>
        <taxon>Acidobacteriaceae</taxon>
        <taxon>Granulicella</taxon>
    </lineage>
</organism>
<dbReference type="STRING" id="474950.SAMN05421771_1848"/>
<dbReference type="EMBL" id="FOZL01000001">
    <property type="protein sequence ID" value="SFS10791.1"/>
    <property type="molecule type" value="Genomic_DNA"/>
</dbReference>
<name>A0A1I6M545_9BACT</name>
<evidence type="ECO:0000313" key="1">
    <source>
        <dbReference type="EMBL" id="SFS10791.1"/>
    </source>
</evidence>
<accession>A0A1I6M545</accession>
<protein>
    <submittedName>
        <fullName evidence="1">Uncharacterized protein</fullName>
    </submittedName>
</protein>
<proteinExistence type="predicted"/>
<reference evidence="1 2" key="1">
    <citation type="submission" date="2016-10" db="EMBL/GenBank/DDBJ databases">
        <authorList>
            <person name="de Groot N.N."/>
        </authorList>
    </citation>
    <scope>NUCLEOTIDE SEQUENCE [LARGE SCALE GENOMIC DNA]</scope>
    <source>
        <strain evidence="1 2">DSM 21001</strain>
    </source>
</reference>